<protein>
    <submittedName>
        <fullName evidence="2">DUF1295 domain-containing protein</fullName>
    </submittedName>
</protein>
<evidence type="ECO:0000313" key="3">
    <source>
        <dbReference type="Proteomes" id="UP000306912"/>
    </source>
</evidence>
<feature type="transmembrane region" description="Helical" evidence="1">
    <location>
        <begin position="6"/>
        <end position="26"/>
    </location>
</feature>
<dbReference type="InParanoid" id="A0A5R8QEK0"/>
<name>A0A5R8QEK0_9FIRM</name>
<dbReference type="PANTHER" id="PTHR32251:SF17">
    <property type="entry name" value="STEROID 5-ALPHA REDUCTASE C-TERMINAL DOMAIN-CONTAINING PROTEIN"/>
    <property type="match status" value="1"/>
</dbReference>
<feature type="transmembrane region" description="Helical" evidence="1">
    <location>
        <begin position="209"/>
        <end position="228"/>
    </location>
</feature>
<keyword evidence="1" id="KW-1133">Transmembrane helix</keyword>
<reference evidence="2 3" key="1">
    <citation type="submission" date="2019-05" db="EMBL/GenBank/DDBJ databases">
        <title>Culicoidintestinum kansasii gen. nov., sp. nov. from the gastrointestinal tract of the biting midge, Culicoides sonorensis.</title>
        <authorList>
            <person name="Neupane S."/>
            <person name="Ghosh A."/>
            <person name="Gunther S."/>
            <person name="Martin K."/>
            <person name="Zurek L."/>
        </authorList>
    </citation>
    <scope>NUCLEOTIDE SEQUENCE [LARGE SCALE GENOMIC DNA]</scope>
    <source>
        <strain evidence="2 3">CS-1</strain>
    </source>
</reference>
<dbReference type="PROSITE" id="PS50244">
    <property type="entry name" value="S5A_REDUCTASE"/>
    <property type="match status" value="1"/>
</dbReference>
<evidence type="ECO:0000313" key="2">
    <source>
        <dbReference type="EMBL" id="TLG75450.1"/>
    </source>
</evidence>
<dbReference type="EMBL" id="VBWP01000003">
    <property type="protein sequence ID" value="TLG75450.1"/>
    <property type="molecule type" value="Genomic_DNA"/>
</dbReference>
<dbReference type="Proteomes" id="UP000306912">
    <property type="component" value="Unassembled WGS sequence"/>
</dbReference>
<dbReference type="OrthoDB" id="9779233at2"/>
<dbReference type="AlphaFoldDB" id="A0A5R8QEK0"/>
<accession>A0A5R8QEK0</accession>
<dbReference type="GO" id="GO:0016020">
    <property type="term" value="C:membrane"/>
    <property type="evidence" value="ECO:0007669"/>
    <property type="project" value="TreeGrafter"/>
</dbReference>
<dbReference type="RefSeq" id="WP_138190657.1">
    <property type="nucleotide sequence ID" value="NZ_VBWP01000003.1"/>
</dbReference>
<dbReference type="InterPro" id="IPR010721">
    <property type="entry name" value="UstE-like"/>
</dbReference>
<feature type="transmembrane region" description="Helical" evidence="1">
    <location>
        <begin position="56"/>
        <end position="74"/>
    </location>
</feature>
<comment type="caution">
    <text evidence="2">The sequence shown here is derived from an EMBL/GenBank/DDBJ whole genome shotgun (WGS) entry which is preliminary data.</text>
</comment>
<keyword evidence="3" id="KW-1185">Reference proteome</keyword>
<feature type="transmembrane region" description="Helical" evidence="1">
    <location>
        <begin position="101"/>
        <end position="128"/>
    </location>
</feature>
<dbReference type="PANTHER" id="PTHR32251">
    <property type="entry name" value="3-OXO-5-ALPHA-STEROID 4-DEHYDROGENASE"/>
    <property type="match status" value="1"/>
</dbReference>
<sequence length="260" mass="29377">MNTIILISWLTIAIYFSIFLVVGNILKNNSIVDIGWGAGFVVVAITTLLVSNNFDIISIILTILVSVWGIRLSYHLFKRNAGKGEDYRYIAMRKRWGKHQIIGSFINVYLMQAIMMALVSYGYVYGILQPDKVFSIWTVIGLIVWGIGILFEVVGDRQLRNFIANNNGKEVLDTGLWKYTRHPNYFGEATSWWGIFIIVLGSTGNILAIISPIVITVLVRFISGVPLLEKKMMQQDAYKKYAEKTSVFFPLPPKNKGGNK</sequence>
<dbReference type="Gene3D" id="1.20.120.1630">
    <property type="match status" value="1"/>
</dbReference>
<organism evidence="2 3">
    <name type="scientific">Culicoidibacter larvae</name>
    <dbReference type="NCBI Taxonomy" id="2579976"/>
    <lineage>
        <taxon>Bacteria</taxon>
        <taxon>Bacillati</taxon>
        <taxon>Bacillota</taxon>
        <taxon>Culicoidibacteria</taxon>
        <taxon>Culicoidibacterales</taxon>
        <taxon>Culicoidibacteraceae</taxon>
        <taxon>Culicoidibacter</taxon>
    </lineage>
</organism>
<feature type="transmembrane region" description="Helical" evidence="1">
    <location>
        <begin position="134"/>
        <end position="154"/>
    </location>
</feature>
<keyword evidence="1" id="KW-0812">Transmembrane</keyword>
<feature type="transmembrane region" description="Helical" evidence="1">
    <location>
        <begin position="31"/>
        <end position="50"/>
    </location>
</feature>
<dbReference type="Pfam" id="PF06966">
    <property type="entry name" value="DUF1295"/>
    <property type="match status" value="1"/>
</dbReference>
<evidence type="ECO:0000256" key="1">
    <source>
        <dbReference type="SAM" id="Phobius"/>
    </source>
</evidence>
<keyword evidence="1" id="KW-0472">Membrane</keyword>
<proteinExistence type="predicted"/>
<feature type="transmembrane region" description="Helical" evidence="1">
    <location>
        <begin position="185"/>
        <end position="203"/>
    </location>
</feature>
<gene>
    <name evidence="2" type="ORF">FEZ08_05225</name>
</gene>